<reference evidence="1 2" key="1">
    <citation type="journal article" date="2020" name="Cell">
        <title>Large-Scale Comparative Analyses of Tick Genomes Elucidate Their Genetic Diversity and Vector Capacities.</title>
        <authorList>
            <consortium name="Tick Genome and Microbiome Consortium (TIGMIC)"/>
            <person name="Jia N."/>
            <person name="Wang J."/>
            <person name="Shi W."/>
            <person name="Du L."/>
            <person name="Sun Y."/>
            <person name="Zhan W."/>
            <person name="Jiang J.F."/>
            <person name="Wang Q."/>
            <person name="Zhang B."/>
            <person name="Ji P."/>
            <person name="Bell-Sakyi L."/>
            <person name="Cui X.M."/>
            <person name="Yuan T.T."/>
            <person name="Jiang B.G."/>
            <person name="Yang W.F."/>
            <person name="Lam T.T."/>
            <person name="Chang Q.C."/>
            <person name="Ding S.J."/>
            <person name="Wang X.J."/>
            <person name="Zhu J.G."/>
            <person name="Ruan X.D."/>
            <person name="Zhao L."/>
            <person name="Wei J.T."/>
            <person name="Ye R.Z."/>
            <person name="Que T.C."/>
            <person name="Du C.H."/>
            <person name="Zhou Y.H."/>
            <person name="Cheng J.X."/>
            <person name="Dai P.F."/>
            <person name="Guo W.B."/>
            <person name="Han X.H."/>
            <person name="Huang E.J."/>
            <person name="Li L.F."/>
            <person name="Wei W."/>
            <person name="Gao Y.C."/>
            <person name="Liu J.Z."/>
            <person name="Shao H.Z."/>
            <person name="Wang X."/>
            <person name="Wang C.C."/>
            <person name="Yang T.C."/>
            <person name="Huo Q.B."/>
            <person name="Li W."/>
            <person name="Chen H.Y."/>
            <person name="Chen S.E."/>
            <person name="Zhou L.G."/>
            <person name="Ni X.B."/>
            <person name="Tian J.H."/>
            <person name="Sheng Y."/>
            <person name="Liu T."/>
            <person name="Pan Y.S."/>
            <person name="Xia L.Y."/>
            <person name="Li J."/>
            <person name="Zhao F."/>
            <person name="Cao W.C."/>
        </authorList>
    </citation>
    <scope>NUCLEOTIDE SEQUENCE [LARGE SCALE GENOMIC DNA]</scope>
    <source>
        <strain evidence="1">Iper-2018</strain>
    </source>
</reference>
<gene>
    <name evidence="1" type="ORF">HPB47_018964</name>
</gene>
<comment type="caution">
    <text evidence="1">The sequence shown here is derived from an EMBL/GenBank/DDBJ whole genome shotgun (WGS) entry which is preliminary data.</text>
</comment>
<sequence length="328" mass="35467">MRTLRRPELHGPGPGEVPCPRSPPFPLQPCLQPLLLQPRQKFLLLPRQPPAGHPAAHRLTLSPLVHWLKVHQYQHQYECRRHPARSHQSPLVQTSPLPGKRVVRVQVGDCHDNLKITCVRLGYCATEAHSWARGGASASAAATTSLLWNAQTAEACAAVAERAATAAPVRQLCSHLGGSEAKALAYGSPCGGFESRPRTQESSTFKTTVMKELNARLSRLLPLLLLVLLLLSLLAQQSQAGKLIKLAAAAALLGGGRGLLPIPLPIPYHKTKYCPYHVPVPVHYPLLDTVAGASVRCGASGEWERPDPAERVCLPCVAGKTKCGNAWR</sequence>
<keyword evidence="2" id="KW-1185">Reference proteome</keyword>
<accession>A0AC60QJF0</accession>
<name>A0AC60QJF0_IXOPE</name>
<dbReference type="Proteomes" id="UP000805193">
    <property type="component" value="Unassembled WGS sequence"/>
</dbReference>
<protein>
    <submittedName>
        <fullName evidence="1">Uncharacterized protein</fullName>
    </submittedName>
</protein>
<evidence type="ECO:0000313" key="1">
    <source>
        <dbReference type="EMBL" id="KAG0434653.1"/>
    </source>
</evidence>
<evidence type="ECO:0000313" key="2">
    <source>
        <dbReference type="Proteomes" id="UP000805193"/>
    </source>
</evidence>
<dbReference type="EMBL" id="JABSTQ010008304">
    <property type="protein sequence ID" value="KAG0434653.1"/>
    <property type="molecule type" value="Genomic_DNA"/>
</dbReference>
<proteinExistence type="predicted"/>
<organism evidence="1 2">
    <name type="scientific">Ixodes persulcatus</name>
    <name type="common">Taiga tick</name>
    <dbReference type="NCBI Taxonomy" id="34615"/>
    <lineage>
        <taxon>Eukaryota</taxon>
        <taxon>Metazoa</taxon>
        <taxon>Ecdysozoa</taxon>
        <taxon>Arthropoda</taxon>
        <taxon>Chelicerata</taxon>
        <taxon>Arachnida</taxon>
        <taxon>Acari</taxon>
        <taxon>Parasitiformes</taxon>
        <taxon>Ixodida</taxon>
        <taxon>Ixodoidea</taxon>
        <taxon>Ixodidae</taxon>
        <taxon>Ixodinae</taxon>
        <taxon>Ixodes</taxon>
    </lineage>
</organism>